<dbReference type="InterPro" id="IPR000515">
    <property type="entry name" value="MetI-like"/>
</dbReference>
<evidence type="ECO:0000256" key="3">
    <source>
        <dbReference type="ARBA" id="ARBA00022475"/>
    </source>
</evidence>
<evidence type="ECO:0000256" key="1">
    <source>
        <dbReference type="ARBA" id="ARBA00004651"/>
    </source>
</evidence>
<dbReference type="AlphaFoldDB" id="A0A6C0P351"/>
<accession>A0A6C0P351</accession>
<feature type="transmembrane region" description="Helical" evidence="7">
    <location>
        <begin position="260"/>
        <end position="279"/>
    </location>
</feature>
<protein>
    <submittedName>
        <fullName evidence="9">Carbohydrate ABC transporter permease</fullName>
    </submittedName>
</protein>
<feature type="transmembrane region" description="Helical" evidence="7">
    <location>
        <begin position="143"/>
        <end position="164"/>
    </location>
</feature>
<dbReference type="KEGG" id="prz:GZH47_20105"/>
<dbReference type="SUPFAM" id="SSF161098">
    <property type="entry name" value="MetI-like"/>
    <property type="match status" value="1"/>
</dbReference>
<dbReference type="RefSeq" id="WP_162642726.1">
    <property type="nucleotide sequence ID" value="NZ_CP048286.1"/>
</dbReference>
<dbReference type="PANTHER" id="PTHR43744">
    <property type="entry name" value="ABC TRANSPORTER PERMEASE PROTEIN MG189-RELATED-RELATED"/>
    <property type="match status" value="1"/>
</dbReference>
<evidence type="ECO:0000313" key="10">
    <source>
        <dbReference type="Proteomes" id="UP000479114"/>
    </source>
</evidence>
<keyword evidence="4 7" id="KW-0812">Transmembrane</keyword>
<proteinExistence type="inferred from homology"/>
<keyword evidence="10" id="KW-1185">Reference proteome</keyword>
<dbReference type="Pfam" id="PF00528">
    <property type="entry name" value="BPD_transp_1"/>
    <property type="match status" value="1"/>
</dbReference>
<evidence type="ECO:0000259" key="8">
    <source>
        <dbReference type="PROSITE" id="PS50928"/>
    </source>
</evidence>
<feature type="transmembrane region" description="Helical" evidence="7">
    <location>
        <begin position="12"/>
        <end position="32"/>
    </location>
</feature>
<evidence type="ECO:0000256" key="5">
    <source>
        <dbReference type="ARBA" id="ARBA00022989"/>
    </source>
</evidence>
<dbReference type="CDD" id="cd06261">
    <property type="entry name" value="TM_PBP2"/>
    <property type="match status" value="1"/>
</dbReference>
<keyword evidence="3" id="KW-1003">Cell membrane</keyword>
<dbReference type="EMBL" id="CP048286">
    <property type="protein sequence ID" value="QHW32885.1"/>
    <property type="molecule type" value="Genomic_DNA"/>
</dbReference>
<dbReference type="PROSITE" id="PS50928">
    <property type="entry name" value="ABC_TM1"/>
    <property type="match status" value="1"/>
</dbReference>
<feature type="transmembrane region" description="Helical" evidence="7">
    <location>
        <begin position="185"/>
        <end position="205"/>
    </location>
</feature>
<dbReference type="GO" id="GO:0005886">
    <property type="term" value="C:plasma membrane"/>
    <property type="evidence" value="ECO:0007669"/>
    <property type="project" value="UniProtKB-SubCell"/>
</dbReference>
<evidence type="ECO:0000256" key="6">
    <source>
        <dbReference type="ARBA" id="ARBA00023136"/>
    </source>
</evidence>
<reference evidence="9 10" key="1">
    <citation type="submission" date="2020-02" db="EMBL/GenBank/DDBJ databases">
        <title>Paenibacillus sp. nov., isolated from rhizosphere soil of tomato.</title>
        <authorList>
            <person name="Weon H.-Y."/>
            <person name="Lee S.A."/>
        </authorList>
    </citation>
    <scope>NUCLEOTIDE SEQUENCE [LARGE SCALE GENOMIC DNA]</scope>
    <source>
        <strain evidence="9 10">14171R-81</strain>
    </source>
</reference>
<dbReference type="Proteomes" id="UP000479114">
    <property type="component" value="Chromosome"/>
</dbReference>
<dbReference type="PANTHER" id="PTHR43744:SF9">
    <property type="entry name" value="POLYGALACTURONAN_RHAMNOGALACTURONAN TRANSPORT SYSTEM PERMEASE PROTEIN YTCP"/>
    <property type="match status" value="1"/>
</dbReference>
<evidence type="ECO:0000256" key="2">
    <source>
        <dbReference type="ARBA" id="ARBA00022448"/>
    </source>
</evidence>
<keyword evidence="6 7" id="KW-0472">Membrane</keyword>
<feature type="domain" description="ABC transmembrane type-1" evidence="8">
    <location>
        <begin position="75"/>
        <end position="279"/>
    </location>
</feature>
<sequence>MVQHNSLGRKAFVYGNYVLLALIALICIFPLVQVLAISFSSSSAAASGVVKFFPVDFTLDAYKYVAKKPEFIRSFLITLERVALGVSINMLITILIAYPLSKDSSQLRFRTGFVWVFVFTMLFSGGLIPTYVVVKNLHMLNSIWALVIPGAVPIFNVILLLNFFRNIPKELIEASFIDGSSQWNTLWKIVVPVSLPALATITLFATVGHWNSWFDGIIYMNQTDKYPLQSYMQTIIVARDMSNLSADDIMRLKNISDRNIKAAQIFLGALPILLIYPLLQRFFMTGIVLGSVKE</sequence>
<dbReference type="InterPro" id="IPR035906">
    <property type="entry name" value="MetI-like_sf"/>
</dbReference>
<comment type="similarity">
    <text evidence="7">Belongs to the binding-protein-dependent transport system permease family.</text>
</comment>
<keyword evidence="5 7" id="KW-1133">Transmembrane helix</keyword>
<feature type="transmembrane region" description="Helical" evidence="7">
    <location>
        <begin position="82"/>
        <end position="100"/>
    </location>
</feature>
<name>A0A6C0P351_9BACL</name>
<comment type="subcellular location">
    <subcellularLocation>
        <location evidence="1 7">Cell membrane</location>
        <topology evidence="1 7">Multi-pass membrane protein</topology>
    </subcellularLocation>
</comment>
<dbReference type="Gene3D" id="1.10.3720.10">
    <property type="entry name" value="MetI-like"/>
    <property type="match status" value="1"/>
</dbReference>
<dbReference type="GO" id="GO:0055085">
    <property type="term" value="P:transmembrane transport"/>
    <property type="evidence" value="ECO:0007669"/>
    <property type="project" value="InterPro"/>
</dbReference>
<gene>
    <name evidence="9" type="ORF">GZH47_20105</name>
</gene>
<feature type="transmembrane region" description="Helical" evidence="7">
    <location>
        <begin position="112"/>
        <end position="131"/>
    </location>
</feature>
<evidence type="ECO:0000313" key="9">
    <source>
        <dbReference type="EMBL" id="QHW32885.1"/>
    </source>
</evidence>
<organism evidence="9 10">
    <name type="scientific">Paenibacillus rhizovicinus</name>
    <dbReference type="NCBI Taxonomy" id="2704463"/>
    <lineage>
        <taxon>Bacteria</taxon>
        <taxon>Bacillati</taxon>
        <taxon>Bacillota</taxon>
        <taxon>Bacilli</taxon>
        <taxon>Bacillales</taxon>
        <taxon>Paenibacillaceae</taxon>
        <taxon>Paenibacillus</taxon>
    </lineage>
</organism>
<evidence type="ECO:0000256" key="7">
    <source>
        <dbReference type="RuleBase" id="RU363032"/>
    </source>
</evidence>
<evidence type="ECO:0000256" key="4">
    <source>
        <dbReference type="ARBA" id="ARBA00022692"/>
    </source>
</evidence>
<keyword evidence="2 7" id="KW-0813">Transport</keyword>